<keyword evidence="1" id="KW-0732">Signal</keyword>
<protein>
    <submittedName>
        <fullName evidence="3">Serine-type D-Ala-D-Ala carboxypeptidase</fullName>
        <ecNumber evidence="3">3.4.16.4</ecNumber>
    </submittedName>
</protein>
<dbReference type="EC" id="3.4.16.4" evidence="3"/>
<dbReference type="PANTHER" id="PTHR43283">
    <property type="entry name" value="BETA-LACTAMASE-RELATED"/>
    <property type="match status" value="1"/>
</dbReference>
<keyword evidence="3" id="KW-0645">Protease</keyword>
<dbReference type="GO" id="GO:0009002">
    <property type="term" value="F:serine-type D-Ala-D-Ala carboxypeptidase activity"/>
    <property type="evidence" value="ECO:0007669"/>
    <property type="project" value="UniProtKB-EC"/>
</dbReference>
<reference evidence="3 4" key="1">
    <citation type="submission" date="2018-06" db="EMBL/GenBank/DDBJ databases">
        <title>Spongiibacterium sp. HME9304 Genome sequencing and assembly.</title>
        <authorList>
            <person name="Kang H."/>
            <person name="Kim H."/>
            <person name="Joh K."/>
        </authorList>
    </citation>
    <scope>NUCLEOTIDE SEQUENCE [LARGE SCALE GENOMIC DNA]</scope>
    <source>
        <strain evidence="3 4">HME9304</strain>
    </source>
</reference>
<dbReference type="PANTHER" id="PTHR43283:SF3">
    <property type="entry name" value="BETA-LACTAMASE FAMILY PROTEIN (AFU_ORTHOLOGUE AFUA_5G07500)"/>
    <property type="match status" value="1"/>
</dbReference>
<dbReference type="OrthoDB" id="846150at2"/>
<dbReference type="PROSITE" id="PS51257">
    <property type="entry name" value="PROKAR_LIPOPROTEIN"/>
    <property type="match status" value="1"/>
</dbReference>
<feature type="signal peptide" evidence="1">
    <location>
        <begin position="1"/>
        <end position="20"/>
    </location>
</feature>
<dbReference type="Gene3D" id="3.40.710.10">
    <property type="entry name" value="DD-peptidase/beta-lactamase superfamily"/>
    <property type="match status" value="1"/>
</dbReference>
<evidence type="ECO:0000313" key="3">
    <source>
        <dbReference type="EMBL" id="AWX45558.1"/>
    </source>
</evidence>
<dbReference type="EMBL" id="CP030104">
    <property type="protein sequence ID" value="AWX45558.1"/>
    <property type="molecule type" value="Genomic_DNA"/>
</dbReference>
<proteinExistence type="predicted"/>
<dbReference type="InterPro" id="IPR050789">
    <property type="entry name" value="Diverse_Enzym_Activities"/>
</dbReference>
<evidence type="ECO:0000313" key="4">
    <source>
        <dbReference type="Proteomes" id="UP000248536"/>
    </source>
</evidence>
<evidence type="ECO:0000256" key="1">
    <source>
        <dbReference type="SAM" id="SignalP"/>
    </source>
</evidence>
<evidence type="ECO:0000259" key="2">
    <source>
        <dbReference type="Pfam" id="PF00144"/>
    </source>
</evidence>
<gene>
    <name evidence="3" type="ORF">HME9304_02579</name>
</gene>
<dbReference type="InterPro" id="IPR001466">
    <property type="entry name" value="Beta-lactam-related"/>
</dbReference>
<feature type="domain" description="Beta-lactamase-related" evidence="2">
    <location>
        <begin position="51"/>
        <end position="399"/>
    </location>
</feature>
<dbReference type="Pfam" id="PF00144">
    <property type="entry name" value="Beta-lactamase"/>
    <property type="match status" value="1"/>
</dbReference>
<feature type="chain" id="PRO_5016330004" evidence="1">
    <location>
        <begin position="21"/>
        <end position="436"/>
    </location>
</feature>
<dbReference type="InterPro" id="IPR012338">
    <property type="entry name" value="Beta-lactam/transpept-like"/>
</dbReference>
<organism evidence="3 4">
    <name type="scientific">Flagellimonas maritima</name>
    <dbReference type="NCBI Taxonomy" id="1383885"/>
    <lineage>
        <taxon>Bacteria</taxon>
        <taxon>Pseudomonadati</taxon>
        <taxon>Bacteroidota</taxon>
        <taxon>Flavobacteriia</taxon>
        <taxon>Flavobacteriales</taxon>
        <taxon>Flavobacteriaceae</taxon>
        <taxon>Flagellimonas</taxon>
    </lineage>
</organism>
<dbReference type="KEGG" id="spon:HME9304_02579"/>
<accession>A0A2Z4LW03</accession>
<dbReference type="Proteomes" id="UP000248536">
    <property type="component" value="Chromosome"/>
</dbReference>
<sequence>MLTRHLLFALFFVLLFSSCGNDGKKPVPEFIALNTQGLQKELDSVFVRNELMGMSVALIDEGKISWQYTHGLADEGRNIPITENTIYRVASISKSITTSALLQLWEAGKIDLDVDVSEYLGWKLVNPKYPDIPITLMQLLSHQSSIRDGEGYGRFSKNMIVKELNIKELFSISGEYFTDDIFAAHEPGEYFSYTNCTWGIIVSVIEKISEQRFDDYCREHIFKPLGMKADFNASKIDKIDSLAVLYRYNDDAWVAQADNYKGIVPESRAYEGYELGQNGLLFGPQGSLRSSANDLATFSLMLMNDGYYNKTQILKKETVSLMLESHWMYNADNGNTWENFFLSYGLGIHILSNTEGSDIIFPNWKMVGHPGIAYGLLSDMYFDKERRSGIVFITNGSKKSFEYGQHTSFYQVEEDVFKVIHPFLKEIEDKRQLKEE</sequence>
<dbReference type="SUPFAM" id="SSF56601">
    <property type="entry name" value="beta-lactamase/transpeptidase-like"/>
    <property type="match status" value="1"/>
</dbReference>
<dbReference type="AlphaFoldDB" id="A0A2Z4LW03"/>
<keyword evidence="4" id="KW-1185">Reference proteome</keyword>
<keyword evidence="3" id="KW-0378">Hydrolase</keyword>
<name>A0A2Z4LW03_9FLAO</name>
<keyword evidence="3" id="KW-0121">Carboxypeptidase</keyword>
<dbReference type="RefSeq" id="WP_112378936.1">
    <property type="nucleotide sequence ID" value="NZ_CP030104.1"/>
</dbReference>